<dbReference type="OrthoDB" id="3261578at2759"/>
<gene>
    <name evidence="2" type="ORF">D9619_012590</name>
</gene>
<keyword evidence="3" id="KW-1185">Reference proteome</keyword>
<dbReference type="Gene3D" id="2.60.40.640">
    <property type="match status" value="1"/>
</dbReference>
<evidence type="ECO:0000313" key="2">
    <source>
        <dbReference type="EMBL" id="KAF5317715.1"/>
    </source>
</evidence>
<feature type="region of interest" description="Disordered" evidence="1">
    <location>
        <begin position="28"/>
        <end position="67"/>
    </location>
</feature>
<dbReference type="EMBL" id="JAACJJ010000032">
    <property type="protein sequence ID" value="KAF5317715.1"/>
    <property type="molecule type" value="Genomic_DNA"/>
</dbReference>
<organism evidence="2 3">
    <name type="scientific">Psilocybe cf. subviscida</name>
    <dbReference type="NCBI Taxonomy" id="2480587"/>
    <lineage>
        <taxon>Eukaryota</taxon>
        <taxon>Fungi</taxon>
        <taxon>Dikarya</taxon>
        <taxon>Basidiomycota</taxon>
        <taxon>Agaricomycotina</taxon>
        <taxon>Agaricomycetes</taxon>
        <taxon>Agaricomycetidae</taxon>
        <taxon>Agaricales</taxon>
        <taxon>Agaricineae</taxon>
        <taxon>Strophariaceae</taxon>
        <taxon>Psilocybe</taxon>
    </lineage>
</organism>
<reference evidence="2 3" key="1">
    <citation type="journal article" date="2020" name="ISME J.">
        <title>Uncovering the hidden diversity of litter-decomposition mechanisms in mushroom-forming fungi.</title>
        <authorList>
            <person name="Floudas D."/>
            <person name="Bentzer J."/>
            <person name="Ahren D."/>
            <person name="Johansson T."/>
            <person name="Persson P."/>
            <person name="Tunlid A."/>
        </authorList>
    </citation>
    <scope>NUCLEOTIDE SEQUENCE [LARGE SCALE GENOMIC DNA]</scope>
    <source>
        <strain evidence="2 3">CBS 101986</strain>
    </source>
</reference>
<protein>
    <recommendedName>
        <fullName evidence="4">Arrestin-like N-terminal domain-containing protein</fullName>
    </recommendedName>
</protein>
<comment type="caution">
    <text evidence="2">The sequence shown here is derived from an EMBL/GenBank/DDBJ whole genome shotgun (WGS) entry which is preliminary data.</text>
</comment>
<evidence type="ECO:0008006" key="4">
    <source>
        <dbReference type="Google" id="ProtNLM"/>
    </source>
</evidence>
<evidence type="ECO:0000313" key="3">
    <source>
        <dbReference type="Proteomes" id="UP000567179"/>
    </source>
</evidence>
<dbReference type="InterPro" id="IPR014752">
    <property type="entry name" value="Arrestin-like_C"/>
</dbReference>
<accession>A0A8H5B6Z7</accession>
<evidence type="ECO:0000256" key="1">
    <source>
        <dbReference type="SAM" id="MobiDB-lite"/>
    </source>
</evidence>
<dbReference type="Proteomes" id="UP000567179">
    <property type="component" value="Unassembled WGS sequence"/>
</dbReference>
<name>A0A8H5B6Z7_9AGAR</name>
<proteinExistence type="predicted"/>
<sequence>MSTTTDLPPYSELATGDPHTAHESLIEDSHQDHGTRAATPCSEIVTGDPLTPHESLIQDSHHDYSPRASLPLRSMEEWEFEYKIERNSNKGKNIASLKVLAPAAYSDNIPTFCGAGPVKGSVNLYFTEPETITSVVLSVRGGFLPGDSDGTTQLTLFNVSNTLWSKDSAEETRDPLLCHKKLRGTHSWPFSIIIPEKIQLTGGSTTRSAAETTEHFLPQTFMERVFRASIQYKVILHIGRGKFKTDHNINCTFGYFLLIRPPPFPALKTLAYLERTPLLDPAVDIEGWIPAKKVEISGILFKSRPVAIDCELFLSAPLIYTRGSVIPLYVRMKSSEKPALDLLATHKALIVRLQRRIKCALSPKPLKNTQNYRTGKDEYDIVEAVWWPVSPEQGSFAIDTQTHTVCLNGELQLRGDLVPSSTLPVFTVKYNVSLRSVDAPGFKTAKPEKILVEHPVDIVTSFAAGPLAIRHVHPGSACQERLAVT</sequence>
<dbReference type="AlphaFoldDB" id="A0A8H5B6Z7"/>